<comment type="caution">
    <text evidence="1">The sequence shown here is derived from an EMBL/GenBank/DDBJ whole genome shotgun (WGS) entry which is preliminary data.</text>
</comment>
<proteinExistence type="predicted"/>
<accession>V8NHJ7</accession>
<gene>
    <name evidence="1" type="ORF">L345_12476</name>
</gene>
<feature type="non-terminal residue" evidence="1">
    <location>
        <position position="1"/>
    </location>
</feature>
<evidence type="ECO:0000313" key="1">
    <source>
        <dbReference type="EMBL" id="ETE61774.1"/>
    </source>
</evidence>
<keyword evidence="2" id="KW-1185">Reference proteome</keyword>
<name>V8NHJ7_OPHHA</name>
<protein>
    <submittedName>
        <fullName evidence="1">Uncharacterized protein</fullName>
    </submittedName>
</protein>
<reference evidence="1 2" key="1">
    <citation type="journal article" date="2013" name="Proc. Natl. Acad. Sci. U.S.A.">
        <title>The king cobra genome reveals dynamic gene evolution and adaptation in the snake venom system.</title>
        <authorList>
            <person name="Vonk F.J."/>
            <person name="Casewell N.R."/>
            <person name="Henkel C.V."/>
            <person name="Heimberg A.M."/>
            <person name="Jansen H.J."/>
            <person name="McCleary R.J."/>
            <person name="Kerkkamp H.M."/>
            <person name="Vos R.A."/>
            <person name="Guerreiro I."/>
            <person name="Calvete J.J."/>
            <person name="Wuster W."/>
            <person name="Woods A.E."/>
            <person name="Logan J.M."/>
            <person name="Harrison R.A."/>
            <person name="Castoe T.A."/>
            <person name="de Koning A.P."/>
            <person name="Pollock D.D."/>
            <person name="Yandell M."/>
            <person name="Calderon D."/>
            <person name="Renjifo C."/>
            <person name="Currier R.B."/>
            <person name="Salgado D."/>
            <person name="Pla D."/>
            <person name="Sanz L."/>
            <person name="Hyder A.S."/>
            <person name="Ribeiro J.M."/>
            <person name="Arntzen J.W."/>
            <person name="van den Thillart G.E."/>
            <person name="Boetzer M."/>
            <person name="Pirovano W."/>
            <person name="Dirks R.P."/>
            <person name="Spaink H.P."/>
            <person name="Duboule D."/>
            <person name="McGlinn E."/>
            <person name="Kini R.M."/>
            <person name="Richardson M.K."/>
        </authorList>
    </citation>
    <scope>NUCLEOTIDE SEQUENCE</scope>
    <source>
        <tissue evidence="1">Blood</tissue>
    </source>
</reference>
<organism evidence="1 2">
    <name type="scientific">Ophiophagus hannah</name>
    <name type="common">King cobra</name>
    <name type="synonym">Naja hannah</name>
    <dbReference type="NCBI Taxonomy" id="8665"/>
    <lineage>
        <taxon>Eukaryota</taxon>
        <taxon>Metazoa</taxon>
        <taxon>Chordata</taxon>
        <taxon>Craniata</taxon>
        <taxon>Vertebrata</taxon>
        <taxon>Euteleostomi</taxon>
        <taxon>Lepidosauria</taxon>
        <taxon>Squamata</taxon>
        <taxon>Bifurcata</taxon>
        <taxon>Unidentata</taxon>
        <taxon>Episquamata</taxon>
        <taxon>Toxicofera</taxon>
        <taxon>Serpentes</taxon>
        <taxon>Colubroidea</taxon>
        <taxon>Elapidae</taxon>
        <taxon>Elapinae</taxon>
        <taxon>Ophiophagus</taxon>
    </lineage>
</organism>
<dbReference type="Proteomes" id="UP000018936">
    <property type="component" value="Unassembled WGS sequence"/>
</dbReference>
<sequence>MRIVEMRRRRTIIPSVLEESGVWEEEEDDNNYDDDNDCGVTSSVLEASGICREEEEGEEEEEEDCGRFMTQLRNIISARRDWVMKRLHENHQAQRAPRMPLFNPELHIFPSKVQCLLSSGIAIQDEPQLPLRATRSILCGGHPRVDNKAFFIPLSGLIPTTFALQTTTICSCDDCQDSTSLSWRLTLIQTWGRVWPFLQRFSAPARRFCSPSYKSQREKRAHRFSFSLEPFSLSPSRHLHSLHPGCKFVLHYVLRDLRCLKVVGLQEGRSTANIFLISHFQILPIYRGNEWPSPPLSFIPPCPNFMECGDSETRTWKDWSDLTANRRYLSQGCQLPTVVLGTYHHHSIFKHNTTTHVYIPKDGSIELVLLVGYVVTSVPNSTWKRLPVTCSVLKTNLFYEIDLLPIGAVQLPRGGALISQSGGYLLNKTPHWQREGHPASKCSASSIQLPRLHPTRDFQLPWGSHFHNHITNLRTEVIHLATVARKVAKWGESPLRLRTTSDTRWQRRELDRYGEEVELSFNESTTSGMELPHWIPKFSHLSCWNSWVAKAANSRFLATIRSILSCLVFPSGVACAGHTGTPRFMTTIVF</sequence>
<evidence type="ECO:0000313" key="2">
    <source>
        <dbReference type="Proteomes" id="UP000018936"/>
    </source>
</evidence>
<dbReference type="AlphaFoldDB" id="V8NHJ7"/>
<dbReference type="EMBL" id="AZIM01003659">
    <property type="protein sequence ID" value="ETE61774.1"/>
    <property type="molecule type" value="Genomic_DNA"/>
</dbReference>